<dbReference type="InterPro" id="IPR038765">
    <property type="entry name" value="Papain-like_cys_pep_sf"/>
</dbReference>
<dbReference type="STRING" id="65499.SAMN04488000_105444"/>
<dbReference type="Gene3D" id="3.90.70.10">
    <property type="entry name" value="Cysteine proteinases"/>
    <property type="match status" value="1"/>
</dbReference>
<dbReference type="InterPro" id="IPR039564">
    <property type="entry name" value="Peptidase_C39-like"/>
</dbReference>
<dbReference type="Pfam" id="PF13529">
    <property type="entry name" value="Peptidase_C39_2"/>
    <property type="match status" value="1"/>
</dbReference>
<gene>
    <name evidence="2" type="ORF">SAMN04488000_105444</name>
</gene>
<organism evidence="2 3">
    <name type="scientific">Lentzea albida</name>
    <dbReference type="NCBI Taxonomy" id="65499"/>
    <lineage>
        <taxon>Bacteria</taxon>
        <taxon>Bacillati</taxon>
        <taxon>Actinomycetota</taxon>
        <taxon>Actinomycetes</taxon>
        <taxon>Pseudonocardiales</taxon>
        <taxon>Pseudonocardiaceae</taxon>
        <taxon>Lentzea</taxon>
    </lineage>
</organism>
<dbReference type="AlphaFoldDB" id="A0A1H9KQH6"/>
<reference evidence="3" key="1">
    <citation type="submission" date="2016-10" db="EMBL/GenBank/DDBJ databases">
        <authorList>
            <person name="Varghese N."/>
            <person name="Submissions S."/>
        </authorList>
    </citation>
    <scope>NUCLEOTIDE SEQUENCE [LARGE SCALE GENOMIC DNA]</scope>
    <source>
        <strain evidence="3">DSM 44437</strain>
    </source>
</reference>
<evidence type="ECO:0000313" key="2">
    <source>
        <dbReference type="EMBL" id="SER01410.1"/>
    </source>
</evidence>
<sequence>MWWRLFALRRQAFVQRRSGDGATTKGETAVKLAKITGAIAAAGVAMTILTAPVALASPGETVIPAAAELGVQAEGVLPHEFQVQKTGYWCSAAAARIALTARGKKVEQSTLASFMKVTTNGLPNIKNLENALDHYTGSTYYQVKQWSTDAQLREKLRADVVYNANRGHAVVINVVKLNGRNYSGGHYATIVGYRAGGGEFAVADPAYAGGALHWLKADNVASGIKLRRYVA</sequence>
<keyword evidence="3" id="KW-1185">Reference proteome</keyword>
<accession>A0A1H9KQH6</accession>
<protein>
    <submittedName>
        <fullName evidence="2">Peptidase_C39 like family protein</fullName>
    </submittedName>
</protein>
<dbReference type="EMBL" id="FOFV01000005">
    <property type="protein sequence ID" value="SER01410.1"/>
    <property type="molecule type" value="Genomic_DNA"/>
</dbReference>
<evidence type="ECO:0000259" key="1">
    <source>
        <dbReference type="Pfam" id="PF13529"/>
    </source>
</evidence>
<proteinExistence type="predicted"/>
<dbReference type="OrthoDB" id="1655016at2"/>
<feature type="domain" description="Peptidase C39-like" evidence="1">
    <location>
        <begin position="78"/>
        <end position="206"/>
    </location>
</feature>
<dbReference type="SUPFAM" id="SSF54001">
    <property type="entry name" value="Cysteine proteinases"/>
    <property type="match status" value="1"/>
</dbReference>
<dbReference type="Proteomes" id="UP000199503">
    <property type="component" value="Unassembled WGS sequence"/>
</dbReference>
<name>A0A1H9KQH6_9PSEU</name>
<evidence type="ECO:0000313" key="3">
    <source>
        <dbReference type="Proteomes" id="UP000199503"/>
    </source>
</evidence>